<dbReference type="InterPro" id="IPR019207">
    <property type="entry name" value="DUF2092"/>
</dbReference>
<reference evidence="1" key="1">
    <citation type="journal article" date="2020" name="mSystems">
        <title>Genome- and Community-Level Interaction Insights into Carbon Utilization and Element Cycling Functions of Hydrothermarchaeota in Hydrothermal Sediment.</title>
        <authorList>
            <person name="Zhou Z."/>
            <person name="Liu Y."/>
            <person name="Xu W."/>
            <person name="Pan J."/>
            <person name="Luo Z.H."/>
            <person name="Li M."/>
        </authorList>
    </citation>
    <scope>NUCLEOTIDE SEQUENCE [LARGE SCALE GENOMIC DNA]</scope>
    <source>
        <strain evidence="1">SpSt-418</strain>
    </source>
</reference>
<comment type="caution">
    <text evidence="1">The sequence shown here is derived from an EMBL/GenBank/DDBJ whole genome shotgun (WGS) entry which is preliminary data.</text>
</comment>
<dbReference type="Gene3D" id="2.50.20.10">
    <property type="entry name" value="Lipoprotein localisation LolA/LolB/LppX"/>
    <property type="match status" value="1"/>
</dbReference>
<accession>A0A7C3KI41</accession>
<dbReference type="AlphaFoldDB" id="A0A7C3KI41"/>
<sequence length="260" mass="29424">MTSLLTASLLVSGIGAVAQTPNSSPKKPESELRTVNQVIGQVCTFLESQKSFSVVMDITYDDVLTTGEKVQYSAYQKLWVEKPNRMRSYYVGDQRITNFYYDGKTFTLESPELNHYATKAAPETLDAVLDQVDQNYGITIPMSNLVATKTCADMMSDVWRTQFVGVDMVNRVPMYHILLSGKERDYQMWVTKDKQPLLRKAIISYKNLPGSPQYTVLLSHWNFNPKTPDRVFTFTPPKDAVKIEFLPPTDASVVIEKPAK</sequence>
<dbReference type="PIRSF" id="PIRSF012443">
    <property type="entry name" value="UCP012443"/>
    <property type="match status" value="1"/>
</dbReference>
<evidence type="ECO:0000313" key="1">
    <source>
        <dbReference type="EMBL" id="HFN00492.1"/>
    </source>
</evidence>
<protein>
    <submittedName>
        <fullName evidence="1">DUF2092 domain-containing protein</fullName>
    </submittedName>
</protein>
<dbReference type="InterPro" id="IPR029046">
    <property type="entry name" value="LolA/LolB/LppX"/>
</dbReference>
<dbReference type="Pfam" id="PF09865">
    <property type="entry name" value="DUF2092"/>
    <property type="match status" value="1"/>
</dbReference>
<dbReference type="EMBL" id="DSRU01000324">
    <property type="protein sequence ID" value="HFN00492.1"/>
    <property type="molecule type" value="Genomic_DNA"/>
</dbReference>
<proteinExistence type="predicted"/>
<dbReference type="SUPFAM" id="SSF89392">
    <property type="entry name" value="Prokaryotic lipoproteins and lipoprotein localization factors"/>
    <property type="match status" value="1"/>
</dbReference>
<gene>
    <name evidence="1" type="ORF">ENR64_22635</name>
</gene>
<organism evidence="1">
    <name type="scientific">Oscillatoriales cyanobacterium SpSt-418</name>
    <dbReference type="NCBI Taxonomy" id="2282169"/>
    <lineage>
        <taxon>Bacteria</taxon>
        <taxon>Bacillati</taxon>
        <taxon>Cyanobacteriota</taxon>
        <taxon>Cyanophyceae</taxon>
        <taxon>Oscillatoriophycideae</taxon>
        <taxon>Oscillatoriales</taxon>
    </lineage>
</organism>
<name>A0A7C3KI41_9CYAN</name>